<dbReference type="Gene3D" id="1.20.1250.20">
    <property type="entry name" value="MFS general substrate transporter like domains"/>
    <property type="match status" value="1"/>
</dbReference>
<evidence type="ECO:0000313" key="8">
    <source>
        <dbReference type="Proteomes" id="UP000245765"/>
    </source>
</evidence>
<protein>
    <submittedName>
        <fullName evidence="7">MFS transporter</fullName>
    </submittedName>
</protein>
<dbReference type="EMBL" id="QGNA01000004">
    <property type="protein sequence ID" value="PWS35313.1"/>
    <property type="molecule type" value="Genomic_DNA"/>
</dbReference>
<evidence type="ECO:0000259" key="6">
    <source>
        <dbReference type="PROSITE" id="PS50850"/>
    </source>
</evidence>
<evidence type="ECO:0000256" key="2">
    <source>
        <dbReference type="ARBA" id="ARBA00022692"/>
    </source>
</evidence>
<gene>
    <name evidence="7" type="ORF">DFH01_16900</name>
</gene>
<keyword evidence="3 5" id="KW-1133">Transmembrane helix</keyword>
<name>A0A317FA29_9PROT</name>
<feature type="domain" description="Major facilitator superfamily (MFS) profile" evidence="6">
    <location>
        <begin position="31"/>
        <end position="427"/>
    </location>
</feature>
<sequence length="427" mass="43369">MPHCSLPRGAGEGWGGGQHARANHVNPVTTAILALCLGHVFSNAVRTIPAIAADVLTRDLGITAEALAQVTSAFPLAFAAVMIPVGIGLDRYGVKAVSLFLLTVAGCGAALGALATGPWSMLLAQVVLGAGCSGMLMCPITFAARALTAQRFALWSGIIQAVGNTGMLLSASPLALLVEATSWRAGYWACAALASLAIAAVAALVPAERPETRPSRGLLADMGEVLAMAWRPGIRAVTVFVFASFAAVLGVRGLWGGPWLMEAKGLGRIEAGNILLACTVALTAGPALAGLVLRRFGRGPLLMAGSHLLAALFILLVIAGGPGGPAARAFGLAAMPPAWDLVMLVGFGLVISFQVIGFSLVRNAVPPEQAGRALSAANLFFFLGAAVLQMLSGPMAAWGGVAAALGTFAAGLILCTAGFLLLLPRRG</sequence>
<accession>A0A317FA29</accession>
<dbReference type="PANTHER" id="PTHR23501:SF197">
    <property type="entry name" value="COMD"/>
    <property type="match status" value="1"/>
</dbReference>
<dbReference type="AlphaFoldDB" id="A0A317FA29"/>
<dbReference type="InterPro" id="IPR011701">
    <property type="entry name" value="MFS"/>
</dbReference>
<feature type="transmembrane region" description="Helical" evidence="5">
    <location>
        <begin position="236"/>
        <end position="254"/>
    </location>
</feature>
<feature type="transmembrane region" description="Helical" evidence="5">
    <location>
        <begin position="96"/>
        <end position="115"/>
    </location>
</feature>
<evidence type="ECO:0000256" key="1">
    <source>
        <dbReference type="ARBA" id="ARBA00004141"/>
    </source>
</evidence>
<feature type="transmembrane region" description="Helical" evidence="5">
    <location>
        <begin position="66"/>
        <end position="89"/>
    </location>
</feature>
<organism evidence="7 8">
    <name type="scientific">Falsiroseomonas bella</name>
    <dbReference type="NCBI Taxonomy" id="2184016"/>
    <lineage>
        <taxon>Bacteria</taxon>
        <taxon>Pseudomonadati</taxon>
        <taxon>Pseudomonadota</taxon>
        <taxon>Alphaproteobacteria</taxon>
        <taxon>Acetobacterales</taxon>
        <taxon>Roseomonadaceae</taxon>
        <taxon>Falsiroseomonas</taxon>
    </lineage>
</organism>
<dbReference type="InterPro" id="IPR036259">
    <property type="entry name" value="MFS_trans_sf"/>
</dbReference>
<feature type="transmembrane region" description="Helical" evidence="5">
    <location>
        <begin position="341"/>
        <end position="361"/>
    </location>
</feature>
<keyword evidence="4 5" id="KW-0472">Membrane</keyword>
<dbReference type="SUPFAM" id="SSF103473">
    <property type="entry name" value="MFS general substrate transporter"/>
    <property type="match status" value="1"/>
</dbReference>
<feature type="transmembrane region" description="Helical" evidence="5">
    <location>
        <begin position="121"/>
        <end position="140"/>
    </location>
</feature>
<dbReference type="InterPro" id="IPR020846">
    <property type="entry name" value="MFS_dom"/>
</dbReference>
<feature type="transmembrane region" description="Helical" evidence="5">
    <location>
        <begin position="152"/>
        <end position="174"/>
    </location>
</feature>
<keyword evidence="2 5" id="KW-0812">Transmembrane</keyword>
<feature type="transmembrane region" description="Helical" evidence="5">
    <location>
        <begin position="373"/>
        <end position="391"/>
    </location>
</feature>
<comment type="subcellular location">
    <subcellularLocation>
        <location evidence="1">Membrane</location>
        <topology evidence="1">Multi-pass membrane protein</topology>
    </subcellularLocation>
</comment>
<evidence type="ECO:0000313" key="7">
    <source>
        <dbReference type="EMBL" id="PWS35313.1"/>
    </source>
</evidence>
<dbReference type="GO" id="GO:0022857">
    <property type="term" value="F:transmembrane transporter activity"/>
    <property type="evidence" value="ECO:0007669"/>
    <property type="project" value="InterPro"/>
</dbReference>
<dbReference type="GO" id="GO:0005886">
    <property type="term" value="C:plasma membrane"/>
    <property type="evidence" value="ECO:0007669"/>
    <property type="project" value="TreeGrafter"/>
</dbReference>
<feature type="transmembrane region" description="Helical" evidence="5">
    <location>
        <begin position="397"/>
        <end position="423"/>
    </location>
</feature>
<dbReference type="OrthoDB" id="272777at2"/>
<evidence type="ECO:0000256" key="3">
    <source>
        <dbReference type="ARBA" id="ARBA00022989"/>
    </source>
</evidence>
<dbReference type="Pfam" id="PF07690">
    <property type="entry name" value="MFS_1"/>
    <property type="match status" value="1"/>
</dbReference>
<evidence type="ECO:0000256" key="5">
    <source>
        <dbReference type="SAM" id="Phobius"/>
    </source>
</evidence>
<dbReference type="PANTHER" id="PTHR23501">
    <property type="entry name" value="MAJOR FACILITATOR SUPERFAMILY"/>
    <property type="match status" value="1"/>
</dbReference>
<evidence type="ECO:0000256" key="4">
    <source>
        <dbReference type="ARBA" id="ARBA00023136"/>
    </source>
</evidence>
<dbReference type="RefSeq" id="WP_109871680.1">
    <property type="nucleotide sequence ID" value="NZ_QGNA01000004.1"/>
</dbReference>
<keyword evidence="8" id="KW-1185">Reference proteome</keyword>
<dbReference type="PROSITE" id="PS50850">
    <property type="entry name" value="MFS"/>
    <property type="match status" value="1"/>
</dbReference>
<feature type="transmembrane region" description="Helical" evidence="5">
    <location>
        <begin position="274"/>
        <end position="293"/>
    </location>
</feature>
<proteinExistence type="predicted"/>
<reference evidence="8" key="1">
    <citation type="submission" date="2018-05" db="EMBL/GenBank/DDBJ databases">
        <authorList>
            <person name="Du Z."/>
            <person name="Wang X."/>
        </authorList>
    </citation>
    <scope>NUCLEOTIDE SEQUENCE [LARGE SCALE GENOMIC DNA]</scope>
    <source>
        <strain evidence="8">CQN31</strain>
    </source>
</reference>
<dbReference type="Proteomes" id="UP000245765">
    <property type="component" value="Unassembled WGS sequence"/>
</dbReference>
<feature type="transmembrane region" description="Helical" evidence="5">
    <location>
        <begin position="300"/>
        <end position="321"/>
    </location>
</feature>
<comment type="caution">
    <text evidence="7">The sequence shown here is derived from an EMBL/GenBank/DDBJ whole genome shotgun (WGS) entry which is preliminary data.</text>
</comment>
<feature type="transmembrane region" description="Helical" evidence="5">
    <location>
        <begin position="186"/>
        <end position="207"/>
    </location>
</feature>